<protein>
    <submittedName>
        <fullName evidence="2">Uncharacterized protein</fullName>
    </submittedName>
</protein>
<gene>
    <name evidence="2" type="ORF">CEXT_113231</name>
</gene>
<dbReference type="AlphaFoldDB" id="A0AAV4XAD6"/>
<evidence type="ECO:0000256" key="1">
    <source>
        <dbReference type="SAM" id="MobiDB-lite"/>
    </source>
</evidence>
<comment type="caution">
    <text evidence="2">The sequence shown here is derived from an EMBL/GenBank/DDBJ whole genome shotgun (WGS) entry which is preliminary data.</text>
</comment>
<dbReference type="EMBL" id="BPLR01017363">
    <property type="protein sequence ID" value="GIY90931.1"/>
    <property type="molecule type" value="Genomic_DNA"/>
</dbReference>
<organism evidence="2 3">
    <name type="scientific">Caerostris extrusa</name>
    <name type="common">Bark spider</name>
    <name type="synonym">Caerostris bankana</name>
    <dbReference type="NCBI Taxonomy" id="172846"/>
    <lineage>
        <taxon>Eukaryota</taxon>
        <taxon>Metazoa</taxon>
        <taxon>Ecdysozoa</taxon>
        <taxon>Arthropoda</taxon>
        <taxon>Chelicerata</taxon>
        <taxon>Arachnida</taxon>
        <taxon>Araneae</taxon>
        <taxon>Araneomorphae</taxon>
        <taxon>Entelegynae</taxon>
        <taxon>Araneoidea</taxon>
        <taxon>Araneidae</taxon>
        <taxon>Caerostris</taxon>
    </lineage>
</organism>
<reference evidence="2 3" key="1">
    <citation type="submission" date="2021-06" db="EMBL/GenBank/DDBJ databases">
        <title>Caerostris extrusa draft genome.</title>
        <authorList>
            <person name="Kono N."/>
            <person name="Arakawa K."/>
        </authorList>
    </citation>
    <scope>NUCLEOTIDE SEQUENCE [LARGE SCALE GENOMIC DNA]</scope>
</reference>
<dbReference type="Proteomes" id="UP001054945">
    <property type="component" value="Unassembled WGS sequence"/>
</dbReference>
<evidence type="ECO:0000313" key="3">
    <source>
        <dbReference type="Proteomes" id="UP001054945"/>
    </source>
</evidence>
<name>A0AAV4XAD6_CAEEX</name>
<accession>A0AAV4XAD6</accession>
<evidence type="ECO:0000313" key="2">
    <source>
        <dbReference type="EMBL" id="GIY90931.1"/>
    </source>
</evidence>
<sequence>MIFVHLVKGLFIKTGWILKSLRARPTSMTNSRRPPEPSITKEPPPFNLRRAPAKMTSPKTSGGSFSNLLQDLQINAVIYITG</sequence>
<feature type="region of interest" description="Disordered" evidence="1">
    <location>
        <begin position="23"/>
        <end position="63"/>
    </location>
</feature>
<keyword evidence="3" id="KW-1185">Reference proteome</keyword>
<proteinExistence type="predicted"/>